<dbReference type="EMBL" id="CP006734">
    <property type="protein sequence ID" value="AGW42413.1"/>
    <property type="molecule type" value="Genomic_DNA"/>
</dbReference>
<dbReference type="PATRIC" id="fig|1389489.3.peg.2374"/>
<proteinExistence type="predicted"/>
<gene>
    <name evidence="1" type="ORF">O159_24770</name>
</gene>
<reference evidence="1 2" key="1">
    <citation type="journal article" date="2013" name="Genome Announc.">
        <title>Complete Genome Sequence of Leifsonia xyli subsp. cynodontis Strain DSM46306, a Gram-Positive Bacterial Pathogen of Grasses.</title>
        <authorList>
            <person name="Monteiro-Vitorello C.B."/>
            <person name="Zerillo M.M."/>
            <person name="Van Sluys M.A."/>
            <person name="Camargo L.E."/>
            <person name="Kitajima J.P."/>
        </authorList>
    </citation>
    <scope>NUCLEOTIDE SEQUENCE [LARGE SCALE GENOMIC DNA]</scope>
    <source>
        <strain evidence="1 2">DSM 46306</strain>
    </source>
</reference>
<evidence type="ECO:0000313" key="1">
    <source>
        <dbReference type="EMBL" id="AGW42413.1"/>
    </source>
</evidence>
<dbReference type="RefSeq" id="WP_021755884.1">
    <property type="nucleotide sequence ID" value="NC_022438.1"/>
</dbReference>
<evidence type="ECO:0000313" key="2">
    <source>
        <dbReference type="Proteomes" id="UP000016743"/>
    </source>
</evidence>
<dbReference type="Proteomes" id="UP000016743">
    <property type="component" value="Chromosome"/>
</dbReference>
<dbReference type="KEGG" id="lxy:O159_24770"/>
<keyword evidence="2" id="KW-1185">Reference proteome</keyword>
<accession>U3PFJ9</accession>
<dbReference type="STRING" id="1389489.O159_24770"/>
<sequence length="149" mass="15798">MSAPSATGIGGSFPIPAPGSSARKVFAHYFPPYPISIDNADPASDYYARNYLDPNGEGGKHLAYGGLLRDRPIGREPLGGDWRSTDLRTEVDQAADAGIDGFTLDLMSWSGQNWDTAVRLMQAAASAKRGFTVVPNLDAIAARVASAIK</sequence>
<name>U3PFJ9_LEIXC</name>
<organism evidence="1 2">
    <name type="scientific">Leifsonia xyli subsp. cynodontis DSM 46306</name>
    <dbReference type="NCBI Taxonomy" id="1389489"/>
    <lineage>
        <taxon>Bacteria</taxon>
        <taxon>Bacillati</taxon>
        <taxon>Actinomycetota</taxon>
        <taxon>Actinomycetes</taxon>
        <taxon>Micrococcales</taxon>
        <taxon>Microbacteriaceae</taxon>
        <taxon>Leifsonia</taxon>
    </lineage>
</organism>
<dbReference type="OrthoDB" id="976137at2"/>
<dbReference type="HOGENOM" id="CLU_1747368_0_0_11"/>
<dbReference type="AlphaFoldDB" id="U3PFJ9"/>
<protein>
    <submittedName>
        <fullName evidence="1">Uncharacterized protein</fullName>
    </submittedName>
</protein>
<dbReference type="eggNOG" id="COG1572">
    <property type="taxonomic scope" value="Bacteria"/>
</dbReference>